<gene>
    <name evidence="1" type="ORF">FB382_000769</name>
</gene>
<evidence type="ECO:0000313" key="2">
    <source>
        <dbReference type="Proteomes" id="UP000580910"/>
    </source>
</evidence>
<proteinExistence type="predicted"/>
<dbReference type="RefSeq" id="WP_182536952.1">
    <property type="nucleotide sequence ID" value="NZ_JACGXA010000001.1"/>
</dbReference>
<sequence length="54" mass="6154">MATHLYGFHREWHRAQTVGHASIEERILRRATVAATDVVRDRLAALAEKTRTPS</sequence>
<dbReference type="AlphaFoldDB" id="A0A7W3IXK1"/>
<keyword evidence="2" id="KW-1185">Reference proteome</keyword>
<organism evidence="1 2">
    <name type="scientific">Nocardioides ginsengisegetis</name>
    <dbReference type="NCBI Taxonomy" id="661491"/>
    <lineage>
        <taxon>Bacteria</taxon>
        <taxon>Bacillati</taxon>
        <taxon>Actinomycetota</taxon>
        <taxon>Actinomycetes</taxon>
        <taxon>Propionibacteriales</taxon>
        <taxon>Nocardioidaceae</taxon>
        <taxon>Nocardioides</taxon>
    </lineage>
</organism>
<dbReference type="Proteomes" id="UP000580910">
    <property type="component" value="Unassembled WGS sequence"/>
</dbReference>
<comment type="caution">
    <text evidence="1">The sequence shown here is derived from an EMBL/GenBank/DDBJ whole genome shotgun (WGS) entry which is preliminary data.</text>
</comment>
<accession>A0A7W3IXK1</accession>
<evidence type="ECO:0000313" key="1">
    <source>
        <dbReference type="EMBL" id="MBA8802478.1"/>
    </source>
</evidence>
<dbReference type="EMBL" id="JACGXA010000001">
    <property type="protein sequence ID" value="MBA8802478.1"/>
    <property type="molecule type" value="Genomic_DNA"/>
</dbReference>
<protein>
    <submittedName>
        <fullName evidence="1">Uncharacterized protein</fullName>
    </submittedName>
</protein>
<reference evidence="1 2" key="1">
    <citation type="submission" date="2020-07" db="EMBL/GenBank/DDBJ databases">
        <title>Sequencing the genomes of 1000 actinobacteria strains.</title>
        <authorList>
            <person name="Klenk H.-P."/>
        </authorList>
    </citation>
    <scope>NUCLEOTIDE SEQUENCE [LARGE SCALE GENOMIC DNA]</scope>
    <source>
        <strain evidence="1 2">DSM 21349</strain>
    </source>
</reference>
<name>A0A7W3IXK1_9ACTN</name>